<comment type="similarity">
    <text evidence="3">Belongs to the exportin family.</text>
</comment>
<dbReference type="GO" id="GO:0005634">
    <property type="term" value="C:nucleus"/>
    <property type="evidence" value="ECO:0007669"/>
    <property type="project" value="UniProtKB-SubCell"/>
</dbReference>
<sequence length="188" mass="21142">MAATLHAIFTQFNQGGENQKELEQQLIAFKKSDCWDICAEVLSDVDVYNALPTKLFCASCCSSFVENYWISLNRDRKNMIRSFLWNFVRNRVSGSNSVAAPLFSMIVKVLVEIVERDWPDIDSSLFTNLFELISISCPSFTNPSESGQQMSIQSITQNPDAIFVSLAIFSCLLLDLGDVRLQGKMTSD</sequence>
<accession>A0A5J4UV99</accession>
<keyword evidence="6" id="KW-0653">Protein transport</keyword>
<keyword evidence="5" id="KW-0963">Cytoplasm</keyword>
<gene>
    <name evidence="9" type="ORF">EZS28_030768</name>
</gene>
<keyword evidence="7" id="KW-0539">Nucleus</keyword>
<dbReference type="AlphaFoldDB" id="A0A5J4UV99"/>
<keyword evidence="4" id="KW-0813">Transport</keyword>
<evidence type="ECO:0000256" key="4">
    <source>
        <dbReference type="ARBA" id="ARBA00022448"/>
    </source>
</evidence>
<evidence type="ECO:0000256" key="6">
    <source>
        <dbReference type="ARBA" id="ARBA00022927"/>
    </source>
</evidence>
<comment type="caution">
    <text evidence="9">The sequence shown here is derived from an EMBL/GenBank/DDBJ whole genome shotgun (WGS) entry which is preliminary data.</text>
</comment>
<dbReference type="PANTHER" id="PTHR21452">
    <property type="entry name" value="EXPORTIN-6"/>
    <property type="match status" value="1"/>
</dbReference>
<evidence type="ECO:0000256" key="5">
    <source>
        <dbReference type="ARBA" id="ARBA00022490"/>
    </source>
</evidence>
<proteinExistence type="inferred from homology"/>
<evidence type="ECO:0000256" key="3">
    <source>
        <dbReference type="ARBA" id="ARBA00009466"/>
    </source>
</evidence>
<dbReference type="GO" id="GO:0006611">
    <property type="term" value="P:protein export from nucleus"/>
    <property type="evidence" value="ECO:0007669"/>
    <property type="project" value="InterPro"/>
</dbReference>
<feature type="domain" description="Importin N-terminal" evidence="8">
    <location>
        <begin position="22"/>
        <end position="90"/>
    </location>
</feature>
<evidence type="ECO:0000259" key="8">
    <source>
        <dbReference type="SMART" id="SM00913"/>
    </source>
</evidence>
<dbReference type="GO" id="GO:0005049">
    <property type="term" value="F:nuclear export signal receptor activity"/>
    <property type="evidence" value="ECO:0007669"/>
    <property type="project" value="InterPro"/>
</dbReference>
<reference evidence="9 10" key="1">
    <citation type="submission" date="2019-03" db="EMBL/GenBank/DDBJ databases">
        <title>Single cell metagenomics reveals metabolic interactions within the superorganism composed of flagellate Streblomastix strix and complex community of Bacteroidetes bacteria on its surface.</title>
        <authorList>
            <person name="Treitli S.C."/>
            <person name="Kolisko M."/>
            <person name="Husnik F."/>
            <person name="Keeling P."/>
            <person name="Hampl V."/>
        </authorList>
    </citation>
    <scope>NUCLEOTIDE SEQUENCE [LARGE SCALE GENOMIC DNA]</scope>
    <source>
        <strain evidence="9">ST1C</strain>
    </source>
</reference>
<evidence type="ECO:0000313" key="9">
    <source>
        <dbReference type="EMBL" id="KAA6373705.1"/>
    </source>
</evidence>
<dbReference type="InterPro" id="IPR016024">
    <property type="entry name" value="ARM-type_fold"/>
</dbReference>
<comment type="subcellular location">
    <subcellularLocation>
        <location evidence="2">Cytoplasm</location>
    </subcellularLocation>
    <subcellularLocation>
        <location evidence="1">Nucleus</location>
    </subcellularLocation>
</comment>
<dbReference type="InterPro" id="IPR001494">
    <property type="entry name" value="Importin-beta_N"/>
</dbReference>
<evidence type="ECO:0000256" key="7">
    <source>
        <dbReference type="ARBA" id="ARBA00023242"/>
    </source>
</evidence>
<dbReference type="EMBL" id="SNRW01012530">
    <property type="protein sequence ID" value="KAA6373705.1"/>
    <property type="molecule type" value="Genomic_DNA"/>
</dbReference>
<dbReference type="Proteomes" id="UP000324800">
    <property type="component" value="Unassembled WGS sequence"/>
</dbReference>
<dbReference type="GO" id="GO:0031267">
    <property type="term" value="F:small GTPase binding"/>
    <property type="evidence" value="ECO:0007669"/>
    <property type="project" value="InterPro"/>
</dbReference>
<dbReference type="InterPro" id="IPR011989">
    <property type="entry name" value="ARM-like"/>
</dbReference>
<evidence type="ECO:0000256" key="1">
    <source>
        <dbReference type="ARBA" id="ARBA00004123"/>
    </source>
</evidence>
<dbReference type="Gene3D" id="1.25.10.10">
    <property type="entry name" value="Leucine-rich Repeat Variant"/>
    <property type="match status" value="1"/>
</dbReference>
<dbReference type="SUPFAM" id="SSF48371">
    <property type="entry name" value="ARM repeat"/>
    <property type="match status" value="1"/>
</dbReference>
<dbReference type="PANTHER" id="PTHR21452:SF4">
    <property type="entry name" value="EXPORTIN-6"/>
    <property type="match status" value="1"/>
</dbReference>
<dbReference type="GO" id="GO:0005737">
    <property type="term" value="C:cytoplasm"/>
    <property type="evidence" value="ECO:0007669"/>
    <property type="project" value="UniProtKB-SubCell"/>
</dbReference>
<protein>
    <recommendedName>
        <fullName evidence="8">Importin N-terminal domain-containing protein</fullName>
    </recommendedName>
</protein>
<evidence type="ECO:0000313" key="10">
    <source>
        <dbReference type="Proteomes" id="UP000324800"/>
    </source>
</evidence>
<name>A0A5J4UV99_9EUKA</name>
<organism evidence="9 10">
    <name type="scientific">Streblomastix strix</name>
    <dbReference type="NCBI Taxonomy" id="222440"/>
    <lineage>
        <taxon>Eukaryota</taxon>
        <taxon>Metamonada</taxon>
        <taxon>Preaxostyla</taxon>
        <taxon>Oxymonadida</taxon>
        <taxon>Streblomastigidae</taxon>
        <taxon>Streblomastix</taxon>
    </lineage>
</organism>
<dbReference type="InterPro" id="IPR040016">
    <property type="entry name" value="XPO6"/>
</dbReference>
<evidence type="ECO:0000256" key="2">
    <source>
        <dbReference type="ARBA" id="ARBA00004496"/>
    </source>
</evidence>
<dbReference type="SMART" id="SM00913">
    <property type="entry name" value="IBN_N"/>
    <property type="match status" value="1"/>
</dbReference>